<dbReference type="VEuPathDB" id="FungiDB:H310_01440"/>
<dbReference type="RefSeq" id="XP_008862767.1">
    <property type="nucleotide sequence ID" value="XM_008864545.1"/>
</dbReference>
<dbReference type="PANTHER" id="PTHR47169">
    <property type="entry name" value="OS01G0541250 PROTEIN"/>
    <property type="match status" value="1"/>
</dbReference>
<protein>
    <submittedName>
        <fullName evidence="1">Uncharacterized protein</fullName>
    </submittedName>
</protein>
<organism evidence="1">
    <name type="scientific">Aphanomyces invadans</name>
    <dbReference type="NCBI Taxonomy" id="157072"/>
    <lineage>
        <taxon>Eukaryota</taxon>
        <taxon>Sar</taxon>
        <taxon>Stramenopiles</taxon>
        <taxon>Oomycota</taxon>
        <taxon>Saprolegniomycetes</taxon>
        <taxon>Saprolegniales</taxon>
        <taxon>Verrucalvaceae</taxon>
        <taxon>Aphanomyces</taxon>
    </lineage>
</organism>
<sequence length="116" mass="12948">MVVLQHDNARAHVTPMDTQLKAAFDEFVKKGWVFSLVPQPPISPDTNILDLGFFAAIQSLQQKKSARSVDELEKLARKGQLPQNVQSMERAVSAEVEEARCLDTLARELERSALSD</sequence>
<accession>A0A024UST0</accession>
<dbReference type="PANTHER" id="PTHR47169:SF2">
    <property type="entry name" value="OS01G0541250 PROTEIN"/>
    <property type="match status" value="1"/>
</dbReference>
<dbReference type="GO" id="GO:0003676">
    <property type="term" value="F:nucleic acid binding"/>
    <property type="evidence" value="ECO:0007669"/>
    <property type="project" value="InterPro"/>
</dbReference>
<name>A0A024UST0_9STRA</name>
<dbReference type="InterPro" id="IPR036397">
    <property type="entry name" value="RNaseH_sf"/>
</dbReference>
<reference evidence="1" key="1">
    <citation type="submission" date="2013-12" db="EMBL/GenBank/DDBJ databases">
        <title>The Genome Sequence of Aphanomyces invadans NJM9701.</title>
        <authorList>
            <consortium name="The Broad Institute Genomics Platform"/>
            <person name="Russ C."/>
            <person name="Tyler B."/>
            <person name="van West P."/>
            <person name="Dieguez-Uribeondo J."/>
            <person name="Young S.K."/>
            <person name="Zeng Q."/>
            <person name="Gargeya S."/>
            <person name="Fitzgerald M."/>
            <person name="Abouelleil A."/>
            <person name="Alvarado L."/>
            <person name="Chapman S.B."/>
            <person name="Gainer-Dewar J."/>
            <person name="Goldberg J."/>
            <person name="Griggs A."/>
            <person name="Gujja S."/>
            <person name="Hansen M."/>
            <person name="Howarth C."/>
            <person name="Imamovic A."/>
            <person name="Ireland A."/>
            <person name="Larimer J."/>
            <person name="McCowan C."/>
            <person name="Murphy C."/>
            <person name="Pearson M."/>
            <person name="Poon T.W."/>
            <person name="Priest M."/>
            <person name="Roberts A."/>
            <person name="Saif S."/>
            <person name="Shea T."/>
            <person name="Sykes S."/>
            <person name="Wortman J."/>
            <person name="Nusbaum C."/>
            <person name="Birren B."/>
        </authorList>
    </citation>
    <scope>NUCLEOTIDE SEQUENCE [LARGE SCALE GENOMIC DNA]</scope>
    <source>
        <strain evidence="1">NJM9701</strain>
    </source>
</reference>
<gene>
    <name evidence="1" type="ORF">H310_01440</name>
</gene>
<proteinExistence type="predicted"/>
<dbReference type="AlphaFoldDB" id="A0A024UST0"/>
<dbReference type="GeneID" id="20078490"/>
<dbReference type="Gene3D" id="3.30.420.10">
    <property type="entry name" value="Ribonuclease H-like superfamily/Ribonuclease H"/>
    <property type="match status" value="1"/>
</dbReference>
<dbReference type="OrthoDB" id="113327at2759"/>
<dbReference type="EMBL" id="KI913953">
    <property type="protein sequence ID" value="ETW08962.1"/>
    <property type="molecule type" value="Genomic_DNA"/>
</dbReference>
<evidence type="ECO:0000313" key="1">
    <source>
        <dbReference type="EMBL" id="ETW08962.1"/>
    </source>
</evidence>